<dbReference type="CDD" id="cd02024">
    <property type="entry name" value="NRK1"/>
    <property type="match status" value="1"/>
</dbReference>
<evidence type="ECO:0000256" key="3">
    <source>
        <dbReference type="ARBA" id="ARBA00038984"/>
    </source>
</evidence>
<evidence type="ECO:0000313" key="9">
    <source>
        <dbReference type="Proteomes" id="UP001212997"/>
    </source>
</evidence>
<feature type="domain" description="GFO/IDH/MocA-like oxidoreductase" evidence="7">
    <location>
        <begin position="160"/>
        <end position="292"/>
    </location>
</feature>
<evidence type="ECO:0000256" key="2">
    <source>
        <dbReference type="ARBA" id="ARBA00023002"/>
    </source>
</evidence>
<name>A0AAD5YHW8_9APHY</name>
<evidence type="ECO:0000259" key="6">
    <source>
        <dbReference type="Pfam" id="PF01408"/>
    </source>
</evidence>
<dbReference type="GO" id="GO:0047837">
    <property type="term" value="F:D-xylose 1-dehydrogenase (NADP+) activity"/>
    <property type="evidence" value="ECO:0007669"/>
    <property type="project" value="UniProtKB-EC"/>
</dbReference>
<dbReference type="Gene3D" id="3.40.50.720">
    <property type="entry name" value="NAD(P)-binding Rossmann-like Domain"/>
    <property type="match status" value="1"/>
</dbReference>
<dbReference type="AlphaFoldDB" id="A0AAD5YHW8"/>
<dbReference type="Pfam" id="PF01408">
    <property type="entry name" value="GFO_IDH_MocA"/>
    <property type="match status" value="1"/>
</dbReference>
<dbReference type="EMBL" id="JANAWD010000020">
    <property type="protein sequence ID" value="KAJ3490933.1"/>
    <property type="molecule type" value="Genomic_DNA"/>
</dbReference>
<dbReference type="SUPFAM" id="SSF55347">
    <property type="entry name" value="Glyceraldehyde-3-phosphate dehydrogenase-like, C-terminal domain"/>
    <property type="match status" value="1"/>
</dbReference>
<dbReference type="InterPro" id="IPR027417">
    <property type="entry name" value="P-loop_NTPase"/>
</dbReference>
<keyword evidence="2" id="KW-0560">Oxidoreductase</keyword>
<organism evidence="8 9">
    <name type="scientific">Meripilus lineatus</name>
    <dbReference type="NCBI Taxonomy" id="2056292"/>
    <lineage>
        <taxon>Eukaryota</taxon>
        <taxon>Fungi</taxon>
        <taxon>Dikarya</taxon>
        <taxon>Basidiomycota</taxon>
        <taxon>Agaricomycotina</taxon>
        <taxon>Agaricomycetes</taxon>
        <taxon>Polyporales</taxon>
        <taxon>Meripilaceae</taxon>
        <taxon>Meripilus</taxon>
    </lineage>
</organism>
<dbReference type="Proteomes" id="UP001212997">
    <property type="component" value="Unassembled WGS sequence"/>
</dbReference>
<evidence type="ECO:0000256" key="4">
    <source>
        <dbReference type="ARBA" id="ARBA00042988"/>
    </source>
</evidence>
<protein>
    <recommendedName>
        <fullName evidence="3">D-xylose 1-dehydrogenase (NADP(+), D-xylono-1,5-lactone-forming)</fullName>
        <ecNumber evidence="3">1.1.1.179</ecNumber>
    </recommendedName>
    <alternativeName>
        <fullName evidence="4">D-xylose-NADP dehydrogenase</fullName>
    </alternativeName>
</protein>
<dbReference type="InterPro" id="IPR000683">
    <property type="entry name" value="Gfo/Idh/MocA-like_OxRdtase_N"/>
</dbReference>
<evidence type="ECO:0000313" key="8">
    <source>
        <dbReference type="EMBL" id="KAJ3490933.1"/>
    </source>
</evidence>
<dbReference type="Gene3D" id="3.30.360.10">
    <property type="entry name" value="Dihydrodipicolinate Reductase, domain 2"/>
    <property type="match status" value="1"/>
</dbReference>
<dbReference type="PANTHER" id="PTHR22604">
    <property type="entry name" value="OXIDOREDUCTASES"/>
    <property type="match status" value="1"/>
</dbReference>
<dbReference type="PANTHER" id="PTHR22604:SF105">
    <property type="entry name" value="TRANS-1,2-DIHYDROBENZENE-1,2-DIOL DEHYDROGENASE"/>
    <property type="match status" value="1"/>
</dbReference>
<dbReference type="Gene3D" id="3.40.50.300">
    <property type="entry name" value="P-loop containing nucleotide triphosphate hydrolases"/>
    <property type="match status" value="1"/>
</dbReference>
<dbReference type="InterPro" id="IPR050984">
    <property type="entry name" value="Gfo/Idh/MocA_domain"/>
</dbReference>
<dbReference type="InterPro" id="IPR036291">
    <property type="entry name" value="NAD(P)-bd_dom_sf"/>
</dbReference>
<comment type="catalytic activity">
    <reaction evidence="5">
        <text>D-xylose + NADP(+) = D-xylono-1,5-lactone + NADPH + H(+)</text>
        <dbReference type="Rhea" id="RHEA:22000"/>
        <dbReference type="ChEBI" id="CHEBI:15378"/>
        <dbReference type="ChEBI" id="CHEBI:15867"/>
        <dbReference type="ChEBI" id="CHEBI:53455"/>
        <dbReference type="ChEBI" id="CHEBI:57783"/>
        <dbReference type="ChEBI" id="CHEBI:58349"/>
        <dbReference type="EC" id="1.1.1.179"/>
    </reaction>
</comment>
<dbReference type="EC" id="1.1.1.179" evidence="3"/>
<feature type="domain" description="Gfo/Idh/MocA-like oxidoreductase N-terminal" evidence="6">
    <location>
        <begin position="29"/>
        <end position="149"/>
    </location>
</feature>
<dbReference type="Pfam" id="PF22725">
    <property type="entry name" value="GFO_IDH_MocA_C3"/>
    <property type="match status" value="1"/>
</dbReference>
<comment type="caution">
    <text evidence="8">The sequence shown here is derived from an EMBL/GenBank/DDBJ whole genome shotgun (WGS) entry which is preliminary data.</text>
</comment>
<dbReference type="SUPFAM" id="SSF51735">
    <property type="entry name" value="NAD(P)-binding Rossmann-fold domains"/>
    <property type="match status" value="1"/>
</dbReference>
<dbReference type="FunFam" id="3.40.50.300:FF:002582">
    <property type="entry name" value="Nicotinamide riboside kinase, variant"/>
    <property type="match status" value="1"/>
</dbReference>
<evidence type="ECO:0000256" key="5">
    <source>
        <dbReference type="ARBA" id="ARBA00049233"/>
    </source>
</evidence>
<evidence type="ECO:0000259" key="7">
    <source>
        <dbReference type="Pfam" id="PF22725"/>
    </source>
</evidence>
<comment type="similarity">
    <text evidence="1">Belongs to the Gfo/Idh/MocA family.</text>
</comment>
<keyword evidence="9" id="KW-1185">Reference proteome</keyword>
<proteinExistence type="inferred from homology"/>
<reference evidence="8" key="1">
    <citation type="submission" date="2022-07" db="EMBL/GenBank/DDBJ databases">
        <title>Genome Sequence of Physisporinus lineatus.</title>
        <authorList>
            <person name="Buettner E."/>
        </authorList>
    </citation>
    <scope>NUCLEOTIDE SEQUENCE</scope>
    <source>
        <strain evidence="8">VT162</strain>
    </source>
</reference>
<sequence length="704" mass="78836">MAGVYGFVKRIYKVLNPPNVPRTTSTTPIKFGILGAARIAPQALIIPAKSHPEVIIHAVAARDLEKAQSFAKKHGIPKAYGGSTAYQELLDDPEIDAVYNPLPNGLHYEWTLKALAAGKHVLLEKPSTDTSEEARKLFAYAQEKGLVLLEAFHYRFHPTIQRAKAILESGELGAIKSLEASLTLPKGIMADSDIRFDYPLGGGAMMDMGCYTMNCLRYLSGANPLEVISASSEVYPNDPTRTLIDTGTTATLSFPSSVVGTLTCNLRQSPSYGVIPKFPSIRAKVECEGGEIEVYNYVAPFLYHYIQVSVRDGQGGKGRKKRIEKIYNPQDAKFDWKGEDWWSTYRYQLEAFVDRLKGRTPQTWVTAEDSIANMEAIEMVYEKASRRISPPLHVNMLIQFHGTDWTWNSTRLNIHAPHSMRISVYGCGEWYDSQKLPSSEAVLDIMEHSNVNGTPRSRKLRVILVGIGGATCSGKTTLAKHLRSILPGSVILHQDELIPIHPEYGVQDWDSAEGAIDWPRMVDSLREVKTTGVIPPEHYSHDHLNEQKAVPVEDNVLERWRETFTRIESERSEAGEQLVWVMVDGFLLYWHPGVVDTLDVRVFLRVPHDVLKERRHERHGYHTAEGALWRDPPEYWEQIVWPAYRSAHVDMLENSDIERGKSNGKVAGLIVIEGLELSMGEMVNLVCERLVKVVAGSEVGDGAT</sequence>
<evidence type="ECO:0000256" key="1">
    <source>
        <dbReference type="ARBA" id="ARBA00010928"/>
    </source>
</evidence>
<dbReference type="SUPFAM" id="SSF52540">
    <property type="entry name" value="P-loop containing nucleoside triphosphate hydrolases"/>
    <property type="match status" value="1"/>
</dbReference>
<dbReference type="InterPro" id="IPR055170">
    <property type="entry name" value="GFO_IDH_MocA-like_dom"/>
</dbReference>
<gene>
    <name evidence="8" type="ORF">NLI96_g1063</name>
</gene>
<accession>A0AAD5YHW8</accession>
<dbReference type="GO" id="GO:0000166">
    <property type="term" value="F:nucleotide binding"/>
    <property type="evidence" value="ECO:0007669"/>
    <property type="project" value="InterPro"/>
</dbReference>